<name>A0ABW0LXV1_9BACL</name>
<accession>A0ABW0LXV1</accession>
<proteinExistence type="predicted"/>
<sequence length="218" mass="24045">MSKKMIVAVGLCAALLFGSPATAVGSAYAAPAIKKQACYTPARVQLQGDLRKLWIDHVVWTRNYIVSAVSGADDQAKVLERLLRNQQDIGNAIKPYYGDAAGDKLAELLTEHILLAGNIVDAAIKGNAADVDKNNKLWYANADEMARFLSKANPNWSEQELKKMLYEHLQLVTDALTTRLNKDWAGDIAAFDKGEQHMIRFADILVDGIVKQFPAKFK</sequence>
<keyword evidence="3" id="KW-1185">Reference proteome</keyword>
<comment type="caution">
    <text evidence="2">The sequence shown here is derived from an EMBL/GenBank/DDBJ whole genome shotgun (WGS) entry which is preliminary data.</text>
</comment>
<feature type="signal peptide" evidence="1">
    <location>
        <begin position="1"/>
        <end position="23"/>
    </location>
</feature>
<dbReference type="Proteomes" id="UP001596105">
    <property type="component" value="Unassembled WGS sequence"/>
</dbReference>
<gene>
    <name evidence="2" type="ORF">ACFPPD_18375</name>
</gene>
<protein>
    <submittedName>
        <fullName evidence="2">Glycosyltransferase</fullName>
    </submittedName>
</protein>
<dbReference type="EMBL" id="JBHSMH010000070">
    <property type="protein sequence ID" value="MFC5470660.1"/>
    <property type="molecule type" value="Genomic_DNA"/>
</dbReference>
<reference evidence="3" key="1">
    <citation type="journal article" date="2019" name="Int. J. Syst. Evol. Microbiol.">
        <title>The Global Catalogue of Microorganisms (GCM) 10K type strain sequencing project: providing services to taxonomists for standard genome sequencing and annotation.</title>
        <authorList>
            <consortium name="The Broad Institute Genomics Platform"/>
            <consortium name="The Broad Institute Genome Sequencing Center for Infectious Disease"/>
            <person name="Wu L."/>
            <person name="Ma J."/>
        </authorList>
    </citation>
    <scope>NUCLEOTIDE SEQUENCE [LARGE SCALE GENOMIC DNA]</scope>
    <source>
        <strain evidence="3">CCUG 57113</strain>
    </source>
</reference>
<keyword evidence="1" id="KW-0732">Signal</keyword>
<dbReference type="RefSeq" id="WP_209751515.1">
    <property type="nucleotide sequence ID" value="NZ_JBHSMH010000070.1"/>
</dbReference>
<organism evidence="2 3">
    <name type="scientific">Cohnella suwonensis</name>
    <dbReference type="NCBI Taxonomy" id="696072"/>
    <lineage>
        <taxon>Bacteria</taxon>
        <taxon>Bacillati</taxon>
        <taxon>Bacillota</taxon>
        <taxon>Bacilli</taxon>
        <taxon>Bacillales</taxon>
        <taxon>Paenibacillaceae</taxon>
        <taxon>Cohnella</taxon>
    </lineage>
</organism>
<evidence type="ECO:0000256" key="1">
    <source>
        <dbReference type="SAM" id="SignalP"/>
    </source>
</evidence>
<evidence type="ECO:0000313" key="2">
    <source>
        <dbReference type="EMBL" id="MFC5470660.1"/>
    </source>
</evidence>
<evidence type="ECO:0000313" key="3">
    <source>
        <dbReference type="Proteomes" id="UP001596105"/>
    </source>
</evidence>
<feature type="chain" id="PRO_5047500773" evidence="1">
    <location>
        <begin position="24"/>
        <end position="218"/>
    </location>
</feature>